<dbReference type="AlphaFoldDB" id="A0A1D8S607"/>
<dbReference type="GO" id="GO:0050661">
    <property type="term" value="F:NADP binding"/>
    <property type="evidence" value="ECO:0007669"/>
    <property type="project" value="InterPro"/>
</dbReference>
<reference evidence="3 4" key="1">
    <citation type="submission" date="2016-06" db="EMBL/GenBank/DDBJ databases">
        <title>Discovery of anaerobic lithoheterotrophic haloarchaeon capable of sulfur respiration by hydrogen and formate.</title>
        <authorList>
            <person name="Sorokin D.Y."/>
            <person name="Kublanov I.V."/>
            <person name="Roman P."/>
            <person name="Sinninghe Damste J.S."/>
            <person name="Golyshin P.N."/>
            <person name="Rojo D."/>
            <person name="Ciordia S."/>
            <person name="Mena Md.C."/>
            <person name="Ferrer M."/>
            <person name="Smedile F."/>
            <person name="Messina E."/>
            <person name="La Cono V."/>
            <person name="Yakimov M.M."/>
        </authorList>
    </citation>
    <scope>NUCLEOTIDE SEQUENCE [LARGE SCALE GENOMIC DNA]</scope>
    <source>
        <strain evidence="3 4">HTSR1</strain>
    </source>
</reference>
<organism evidence="3 4">
    <name type="scientific">Halodesulfurarchaeum formicicum</name>
    <dbReference type="NCBI Taxonomy" id="1873524"/>
    <lineage>
        <taxon>Archaea</taxon>
        <taxon>Methanobacteriati</taxon>
        <taxon>Methanobacteriota</taxon>
        <taxon>Stenosarchaea group</taxon>
        <taxon>Halobacteria</taxon>
        <taxon>Halobacteriales</taxon>
        <taxon>Halobacteriaceae</taxon>
        <taxon>Halodesulfurarchaeum</taxon>
    </lineage>
</organism>
<feature type="domain" description="Pyrroline-5-carboxylate reductase catalytic N-terminal" evidence="2">
    <location>
        <begin position="2"/>
        <end position="101"/>
    </location>
</feature>
<dbReference type="InterPro" id="IPR036291">
    <property type="entry name" value="NAD(P)-bd_dom_sf"/>
</dbReference>
<dbReference type="GO" id="GO:0015677">
    <property type="term" value="P:copper ion import"/>
    <property type="evidence" value="ECO:0007669"/>
    <property type="project" value="TreeGrafter"/>
</dbReference>
<dbReference type="NCBIfam" id="TIGR01915">
    <property type="entry name" value="npdG"/>
    <property type="match status" value="1"/>
</dbReference>
<evidence type="ECO:0000256" key="1">
    <source>
        <dbReference type="ARBA" id="ARBA00023002"/>
    </source>
</evidence>
<dbReference type="SUPFAM" id="SSF51735">
    <property type="entry name" value="NAD(P)-binding Rossmann-fold domains"/>
    <property type="match status" value="1"/>
</dbReference>
<evidence type="ECO:0000259" key="2">
    <source>
        <dbReference type="Pfam" id="PF03807"/>
    </source>
</evidence>
<sequence>MQIALLGGTGDLGAGLALRWGRDTDHDLLVGSRDPDQAREAASDYAARLDGTASISGVQNGDAAAQADMVVLAVSPYHLGDLLSTIGDRLSETAIVVTPAVGMERGEDGMSYAPPPQGSVAALVRERTPDPNPVVGAFHTLPAGRLADLDTTLDFDTLVFGDRADAVAQVREVAESIDGLGTLTAGGLGNAAAVESLTPLLLTLGAENDAHGLGLKIQ</sequence>
<dbReference type="KEGG" id="halh:HTSR_1612"/>
<proteinExistence type="predicted"/>
<dbReference type="Pfam" id="PF03807">
    <property type="entry name" value="F420_oxidored"/>
    <property type="match status" value="1"/>
</dbReference>
<dbReference type="InterPro" id="IPR028939">
    <property type="entry name" value="P5C_Rdtase_cat_N"/>
</dbReference>
<dbReference type="GO" id="GO:0052851">
    <property type="term" value="F:ferric-chelate reductase (NADPH) activity"/>
    <property type="evidence" value="ECO:0007669"/>
    <property type="project" value="TreeGrafter"/>
</dbReference>
<dbReference type="GO" id="GO:0005886">
    <property type="term" value="C:plasma membrane"/>
    <property type="evidence" value="ECO:0007669"/>
    <property type="project" value="TreeGrafter"/>
</dbReference>
<dbReference type="GO" id="GO:0016651">
    <property type="term" value="F:oxidoreductase activity, acting on NAD(P)H"/>
    <property type="evidence" value="ECO:0007669"/>
    <property type="project" value="InterPro"/>
</dbReference>
<dbReference type="STRING" id="1873524.HSR6_1680"/>
<dbReference type="RefSeq" id="WP_070365451.1">
    <property type="nucleotide sequence ID" value="NZ_CP016070.1"/>
</dbReference>
<gene>
    <name evidence="3" type="primary">npdG</name>
    <name evidence="3" type="ORF">HTSR_1612</name>
</gene>
<evidence type="ECO:0000313" key="3">
    <source>
        <dbReference type="EMBL" id="AOW80784.1"/>
    </source>
</evidence>
<dbReference type="Gene3D" id="3.40.50.720">
    <property type="entry name" value="NAD(P)-binding Rossmann-like Domain"/>
    <property type="match status" value="1"/>
</dbReference>
<dbReference type="PANTHER" id="PTHR14239">
    <property type="entry name" value="DUDULIN-RELATED"/>
    <property type="match status" value="1"/>
</dbReference>
<dbReference type="GO" id="GO:0008823">
    <property type="term" value="F:cupric reductase (NADH) activity"/>
    <property type="evidence" value="ECO:0007669"/>
    <property type="project" value="TreeGrafter"/>
</dbReference>
<dbReference type="PANTHER" id="PTHR14239:SF0">
    <property type="entry name" value="F420-DEPENDENT NADP REDUCTASE"/>
    <property type="match status" value="1"/>
</dbReference>
<evidence type="ECO:0000313" key="4">
    <source>
        <dbReference type="Proteomes" id="UP000185608"/>
    </source>
</evidence>
<dbReference type="GeneID" id="29829599"/>
<accession>A0A1D8S607</accession>
<protein>
    <submittedName>
        <fullName evidence="3">NADPH-dependent F420 reductase</fullName>
    </submittedName>
</protein>
<dbReference type="EMBL" id="CP016070">
    <property type="protein sequence ID" value="AOW80784.1"/>
    <property type="molecule type" value="Genomic_DNA"/>
</dbReference>
<dbReference type="InterPro" id="IPR010185">
    <property type="entry name" value="NpdG"/>
</dbReference>
<name>A0A1D8S607_9EURY</name>
<keyword evidence="1" id="KW-0560">Oxidoreductase</keyword>
<dbReference type="GO" id="GO:0006740">
    <property type="term" value="P:NADPH regeneration"/>
    <property type="evidence" value="ECO:0007669"/>
    <property type="project" value="InterPro"/>
</dbReference>
<dbReference type="GO" id="GO:0070967">
    <property type="term" value="F:coenzyme F420 binding"/>
    <property type="evidence" value="ECO:0007669"/>
    <property type="project" value="InterPro"/>
</dbReference>
<dbReference type="Proteomes" id="UP000185608">
    <property type="component" value="Chromosome"/>
</dbReference>
<dbReference type="InterPro" id="IPR051267">
    <property type="entry name" value="STEAP_metalloreductase"/>
</dbReference>